<dbReference type="PROSITE" id="PS51257">
    <property type="entry name" value="PROKAR_LIPOPROTEIN"/>
    <property type="match status" value="1"/>
</dbReference>
<dbReference type="EMBL" id="JAHRIO010043279">
    <property type="protein sequence ID" value="MEQ2172941.1"/>
    <property type="molecule type" value="Genomic_DNA"/>
</dbReference>
<keyword evidence="1" id="KW-0812">Transmembrane</keyword>
<sequence>MHGRYNPSPLTLAACLPLSLHPISCRSTYKIKQSFGFLAKLFIPFECFHVSRLRCDVIGRHKVVNSLEVEEKLGMVLKVFTKENLCGLLLFLVTGVTMGLLAASLINALFAWPDCLDEWQRCSSYAVMPYSDDGFNRYL</sequence>
<evidence type="ECO:0000313" key="2">
    <source>
        <dbReference type="EMBL" id="MEQ2172941.1"/>
    </source>
</evidence>
<protein>
    <submittedName>
        <fullName evidence="2">Uncharacterized protein</fullName>
    </submittedName>
</protein>
<keyword evidence="1" id="KW-0472">Membrane</keyword>
<evidence type="ECO:0000313" key="3">
    <source>
        <dbReference type="Proteomes" id="UP001476798"/>
    </source>
</evidence>
<organism evidence="2 3">
    <name type="scientific">Goodea atripinnis</name>
    <dbReference type="NCBI Taxonomy" id="208336"/>
    <lineage>
        <taxon>Eukaryota</taxon>
        <taxon>Metazoa</taxon>
        <taxon>Chordata</taxon>
        <taxon>Craniata</taxon>
        <taxon>Vertebrata</taxon>
        <taxon>Euteleostomi</taxon>
        <taxon>Actinopterygii</taxon>
        <taxon>Neopterygii</taxon>
        <taxon>Teleostei</taxon>
        <taxon>Neoteleostei</taxon>
        <taxon>Acanthomorphata</taxon>
        <taxon>Ovalentaria</taxon>
        <taxon>Atherinomorphae</taxon>
        <taxon>Cyprinodontiformes</taxon>
        <taxon>Goodeidae</taxon>
        <taxon>Goodea</taxon>
    </lineage>
</organism>
<feature type="transmembrane region" description="Helical" evidence="1">
    <location>
        <begin position="88"/>
        <end position="112"/>
    </location>
</feature>
<name>A0ABV0NND8_9TELE</name>
<dbReference type="Proteomes" id="UP001476798">
    <property type="component" value="Unassembled WGS sequence"/>
</dbReference>
<gene>
    <name evidence="2" type="ORF">GOODEAATRI_026525</name>
</gene>
<accession>A0ABV0NND8</accession>
<proteinExistence type="predicted"/>
<evidence type="ECO:0000256" key="1">
    <source>
        <dbReference type="SAM" id="Phobius"/>
    </source>
</evidence>
<comment type="caution">
    <text evidence="2">The sequence shown here is derived from an EMBL/GenBank/DDBJ whole genome shotgun (WGS) entry which is preliminary data.</text>
</comment>
<reference evidence="2 3" key="1">
    <citation type="submission" date="2021-06" db="EMBL/GenBank/DDBJ databases">
        <authorList>
            <person name="Palmer J.M."/>
        </authorList>
    </citation>
    <scope>NUCLEOTIDE SEQUENCE [LARGE SCALE GENOMIC DNA]</scope>
    <source>
        <strain evidence="2 3">GA_2019</strain>
        <tissue evidence="2">Muscle</tissue>
    </source>
</reference>
<keyword evidence="3" id="KW-1185">Reference proteome</keyword>
<keyword evidence="1" id="KW-1133">Transmembrane helix</keyword>